<feature type="compositionally biased region" description="Basic and acidic residues" evidence="2">
    <location>
        <begin position="10"/>
        <end position="24"/>
    </location>
</feature>
<gene>
    <name evidence="4" type="ORF">BJ322DRAFT_250404</name>
</gene>
<reference evidence="4" key="2">
    <citation type="submission" date="2020-11" db="EMBL/GenBank/DDBJ databases">
        <authorList>
            <consortium name="DOE Joint Genome Institute"/>
            <person name="Kuo A."/>
            <person name="Miyauchi S."/>
            <person name="Kiss E."/>
            <person name="Drula E."/>
            <person name="Kohler A."/>
            <person name="Sanchez-Garcia M."/>
            <person name="Andreopoulos B."/>
            <person name="Barry K.W."/>
            <person name="Bonito G."/>
            <person name="Buee M."/>
            <person name="Carver A."/>
            <person name="Chen C."/>
            <person name="Cichocki N."/>
            <person name="Clum A."/>
            <person name="Culley D."/>
            <person name="Crous P.W."/>
            <person name="Fauchery L."/>
            <person name="Girlanda M."/>
            <person name="Hayes R."/>
            <person name="Keri Z."/>
            <person name="Labutti K."/>
            <person name="Lipzen A."/>
            <person name="Lombard V."/>
            <person name="Magnuson J."/>
            <person name="Maillard F."/>
            <person name="Morin E."/>
            <person name="Murat C."/>
            <person name="Nolan M."/>
            <person name="Ohm R."/>
            <person name="Pangilinan J."/>
            <person name="Pereira M."/>
            <person name="Perotto S."/>
            <person name="Peter M."/>
            <person name="Riley R."/>
            <person name="Sitrit Y."/>
            <person name="Stielow B."/>
            <person name="Szollosi G."/>
            <person name="Zifcakova L."/>
            <person name="Stursova M."/>
            <person name="Spatafora J.W."/>
            <person name="Tedersoo L."/>
            <person name="Vaario L.-M."/>
            <person name="Yamada A."/>
            <person name="Yan M."/>
            <person name="Wang P."/>
            <person name="Xu J."/>
            <person name="Bruns T."/>
            <person name="Baldrian P."/>
            <person name="Vilgalys R."/>
            <person name="Henrissat B."/>
            <person name="Grigoriev I.V."/>
            <person name="Hibbett D."/>
            <person name="Nagy L.G."/>
            <person name="Martin F.M."/>
        </authorList>
    </citation>
    <scope>NUCLEOTIDE SEQUENCE</scope>
    <source>
        <strain evidence="4">UH-Tt-Lm1</strain>
    </source>
</reference>
<dbReference type="CDD" id="cd00067">
    <property type="entry name" value="GAL4"/>
    <property type="match status" value="1"/>
</dbReference>
<evidence type="ECO:0000259" key="3">
    <source>
        <dbReference type="PROSITE" id="PS50048"/>
    </source>
</evidence>
<dbReference type="PANTHER" id="PTHR31668">
    <property type="entry name" value="GLUCOSE TRANSPORT TRANSCRIPTION REGULATOR RGT1-RELATED-RELATED"/>
    <property type="match status" value="1"/>
</dbReference>
<accession>A0A9P6L4K5</accession>
<feature type="compositionally biased region" description="Polar residues" evidence="2">
    <location>
        <begin position="169"/>
        <end position="181"/>
    </location>
</feature>
<evidence type="ECO:0000313" key="5">
    <source>
        <dbReference type="Proteomes" id="UP000736335"/>
    </source>
</evidence>
<sequence>MDDQGAGGSSRDKGTNPEGRHIRESSLPATLRQHLYNGPKYTSSPSIAPLMVPNWPNQPTRSRSQDHGRSLPSPSHLLRQTESAFDPDPIILSRSLGRQTTSLTPQPPQPPLRRTGPSPGIQDVFMEDVGVLPQPEVPVRPPHDPFAELSHSPGFAHEQRRGRTEVRGTHTSRGQRTQVQAQDHLMDLEQGRAGRPLRDPQRQVEPFPSQLIRDRRPPTTYPTNPFEEPLRLQLPPSHSQRQQVHHQPQPRQPARFSQLLSGPGCHGGAGTSSGSRSASTSQSQTNPGSAGELYSEGEPEIKSMNQESSMAEHSAIETQGTVPERKKAQRSPSIKREPGTPTEEGGSTTTSTGATTSARRKASTKVTVACDFCRGRKLRCNGERPCSNCSGRGTECTYQPGGPRRRGPGKAPKKTRAASRQRQHPQQQQQAQQHPPDHSRMSIGAGSPVSSGPSPITMAPTSGLFGGGSPLTPGGRVTTGPRFPSQSPGASTSEMETGSQAGSRRRLSGSSVDEPERKRSRIREFEDEERH</sequence>
<dbReference type="GO" id="GO:0000981">
    <property type="term" value="F:DNA-binding transcription factor activity, RNA polymerase II-specific"/>
    <property type="evidence" value="ECO:0007669"/>
    <property type="project" value="InterPro"/>
</dbReference>
<evidence type="ECO:0000256" key="2">
    <source>
        <dbReference type="SAM" id="MobiDB-lite"/>
    </source>
</evidence>
<dbReference type="GO" id="GO:0008270">
    <property type="term" value="F:zinc ion binding"/>
    <property type="evidence" value="ECO:0007669"/>
    <property type="project" value="InterPro"/>
</dbReference>
<dbReference type="EMBL" id="WIUZ02000013">
    <property type="protein sequence ID" value="KAF9781877.1"/>
    <property type="molecule type" value="Genomic_DNA"/>
</dbReference>
<feature type="compositionally biased region" description="Basic residues" evidence="2">
    <location>
        <begin position="403"/>
        <end position="423"/>
    </location>
</feature>
<dbReference type="Gene3D" id="4.10.240.10">
    <property type="entry name" value="Zn(2)-C6 fungal-type DNA-binding domain"/>
    <property type="match status" value="1"/>
</dbReference>
<evidence type="ECO:0000313" key="4">
    <source>
        <dbReference type="EMBL" id="KAF9781877.1"/>
    </source>
</evidence>
<feature type="compositionally biased region" description="Low complexity" evidence="2">
    <location>
        <begin position="424"/>
        <end position="434"/>
    </location>
</feature>
<dbReference type="InterPro" id="IPR001138">
    <property type="entry name" value="Zn2Cys6_DnaBD"/>
</dbReference>
<feature type="domain" description="Zn(2)-C6 fungal-type" evidence="3">
    <location>
        <begin position="369"/>
        <end position="398"/>
    </location>
</feature>
<keyword evidence="5" id="KW-1185">Reference proteome</keyword>
<feature type="compositionally biased region" description="Basic and acidic residues" evidence="2">
    <location>
        <begin position="514"/>
        <end position="531"/>
    </location>
</feature>
<dbReference type="Pfam" id="PF00172">
    <property type="entry name" value="Zn_clus"/>
    <property type="match status" value="1"/>
</dbReference>
<feature type="compositionally biased region" description="Basic and acidic residues" evidence="2">
    <location>
        <begin position="157"/>
        <end position="168"/>
    </location>
</feature>
<dbReference type="OrthoDB" id="39175at2759"/>
<organism evidence="4 5">
    <name type="scientific">Thelephora terrestris</name>
    <dbReference type="NCBI Taxonomy" id="56493"/>
    <lineage>
        <taxon>Eukaryota</taxon>
        <taxon>Fungi</taxon>
        <taxon>Dikarya</taxon>
        <taxon>Basidiomycota</taxon>
        <taxon>Agaricomycotina</taxon>
        <taxon>Agaricomycetes</taxon>
        <taxon>Thelephorales</taxon>
        <taxon>Thelephoraceae</taxon>
        <taxon>Thelephora</taxon>
    </lineage>
</organism>
<dbReference type="InterPro" id="IPR050797">
    <property type="entry name" value="Carb_Metab_Trans_Reg"/>
</dbReference>
<feature type="compositionally biased region" description="Low complexity" evidence="2">
    <location>
        <begin position="272"/>
        <end position="285"/>
    </location>
</feature>
<feature type="compositionally biased region" description="Polar residues" evidence="2">
    <location>
        <begin position="484"/>
        <end position="502"/>
    </location>
</feature>
<feature type="region of interest" description="Disordered" evidence="2">
    <location>
        <begin position="1"/>
        <end position="531"/>
    </location>
</feature>
<feature type="compositionally biased region" description="Low complexity" evidence="2">
    <location>
        <begin position="442"/>
        <end position="455"/>
    </location>
</feature>
<protein>
    <recommendedName>
        <fullName evidence="3">Zn(2)-C6 fungal-type domain-containing protein</fullName>
    </recommendedName>
</protein>
<dbReference type="Proteomes" id="UP000736335">
    <property type="component" value="Unassembled WGS sequence"/>
</dbReference>
<dbReference type="PROSITE" id="PS50048">
    <property type="entry name" value="ZN2_CY6_FUNGAL_2"/>
    <property type="match status" value="1"/>
</dbReference>
<feature type="compositionally biased region" description="Low complexity" evidence="2">
    <location>
        <begin position="235"/>
        <end position="253"/>
    </location>
</feature>
<dbReference type="SUPFAM" id="SSF57701">
    <property type="entry name" value="Zn2/Cys6 DNA-binding domain"/>
    <property type="match status" value="1"/>
</dbReference>
<name>A0A9P6L4K5_9AGAM</name>
<comment type="caution">
    <text evidence="4">The sequence shown here is derived from an EMBL/GenBank/DDBJ whole genome shotgun (WGS) entry which is preliminary data.</text>
</comment>
<keyword evidence="1" id="KW-0539">Nucleus</keyword>
<dbReference type="SMART" id="SM00066">
    <property type="entry name" value="GAL4"/>
    <property type="match status" value="1"/>
</dbReference>
<dbReference type="PROSITE" id="PS00463">
    <property type="entry name" value="ZN2_CY6_FUNGAL_1"/>
    <property type="match status" value="1"/>
</dbReference>
<evidence type="ECO:0000256" key="1">
    <source>
        <dbReference type="ARBA" id="ARBA00023242"/>
    </source>
</evidence>
<reference evidence="4" key="1">
    <citation type="journal article" date="2020" name="Nat. Commun.">
        <title>Large-scale genome sequencing of mycorrhizal fungi provides insights into the early evolution of symbiotic traits.</title>
        <authorList>
            <person name="Miyauchi S."/>
            <person name="Kiss E."/>
            <person name="Kuo A."/>
            <person name="Drula E."/>
            <person name="Kohler A."/>
            <person name="Sanchez-Garcia M."/>
            <person name="Morin E."/>
            <person name="Andreopoulos B."/>
            <person name="Barry K.W."/>
            <person name="Bonito G."/>
            <person name="Buee M."/>
            <person name="Carver A."/>
            <person name="Chen C."/>
            <person name="Cichocki N."/>
            <person name="Clum A."/>
            <person name="Culley D."/>
            <person name="Crous P.W."/>
            <person name="Fauchery L."/>
            <person name="Girlanda M."/>
            <person name="Hayes R.D."/>
            <person name="Keri Z."/>
            <person name="LaButti K."/>
            <person name="Lipzen A."/>
            <person name="Lombard V."/>
            <person name="Magnuson J."/>
            <person name="Maillard F."/>
            <person name="Murat C."/>
            <person name="Nolan M."/>
            <person name="Ohm R.A."/>
            <person name="Pangilinan J."/>
            <person name="Pereira M.F."/>
            <person name="Perotto S."/>
            <person name="Peter M."/>
            <person name="Pfister S."/>
            <person name="Riley R."/>
            <person name="Sitrit Y."/>
            <person name="Stielow J.B."/>
            <person name="Szollosi G."/>
            <person name="Zifcakova L."/>
            <person name="Stursova M."/>
            <person name="Spatafora J.W."/>
            <person name="Tedersoo L."/>
            <person name="Vaario L.M."/>
            <person name="Yamada A."/>
            <person name="Yan M."/>
            <person name="Wang P."/>
            <person name="Xu J."/>
            <person name="Bruns T."/>
            <person name="Baldrian P."/>
            <person name="Vilgalys R."/>
            <person name="Dunand C."/>
            <person name="Henrissat B."/>
            <person name="Grigoriev I.V."/>
            <person name="Hibbett D."/>
            <person name="Nagy L.G."/>
            <person name="Martin F.M."/>
        </authorList>
    </citation>
    <scope>NUCLEOTIDE SEQUENCE</scope>
    <source>
        <strain evidence="4">UH-Tt-Lm1</strain>
    </source>
</reference>
<dbReference type="InterPro" id="IPR036864">
    <property type="entry name" value="Zn2-C6_fun-type_DNA-bd_sf"/>
</dbReference>
<feature type="compositionally biased region" description="Polar residues" evidence="2">
    <location>
        <begin position="303"/>
        <end position="321"/>
    </location>
</feature>
<feature type="compositionally biased region" description="Low complexity" evidence="2">
    <location>
        <begin position="339"/>
        <end position="357"/>
    </location>
</feature>
<proteinExistence type="predicted"/>
<feature type="compositionally biased region" description="Basic and acidic residues" evidence="2">
    <location>
        <begin position="184"/>
        <end position="202"/>
    </location>
</feature>
<dbReference type="AlphaFoldDB" id="A0A9P6L4K5"/>